<feature type="region of interest" description="Disordered" evidence="2">
    <location>
        <begin position="418"/>
        <end position="445"/>
    </location>
</feature>
<protein>
    <recommendedName>
        <fullName evidence="5">Coiled-coil domain-containing protein 27</fullName>
    </recommendedName>
</protein>
<keyword evidence="4" id="KW-1185">Reference proteome</keyword>
<proteinExistence type="predicted"/>
<dbReference type="PANTHER" id="PTHR18853">
    <property type="entry name" value="FORKHEAD-ASSOCIATED DOMAIN-CONTAINING PROTEIN 1-RELATED"/>
    <property type="match status" value="1"/>
</dbReference>
<name>A0A8C5WES0_9ANUR</name>
<accession>A0A8C5WES0</accession>
<sequence>MKEEKMLHIPESQWSRGRRPQTAKWKIPKADARRESYSKSVQEPGFPFDTQERCLLKLGEEINRLSRYEVECKKKDQIICTLKNDISHLRSDLHQATQAIVGSDKEDIAPNQNDTLNSLENHEKSHFEGCPVGTDCREESGDTDTYPERLASLLLPVHASKLWETRELIQLDTQSSAKKSTNEVESGVLEDDHHIQYQTNSDILDSQENLIKKLQEELENLKKDHGISKGTIVSLQRIVSFQESQLRKTESEKEILQKHLKERVNQVQAMSAKFSSLRDERKHAETMTIIENENCNLREFVQELKVKLAKRNDMIGDLKSQVQRLQMEVVECQTQVKKREDERSVLQSKVEELECSEQHVKVALEHLQSRFGRFRSKIIQAAFNAPGVKVPQTEIPDHEALEAMQKIIAERSDYHQQLKQMGVKVPPLHSSENNKPTSSAPKKNK</sequence>
<dbReference type="Ensembl" id="ENSLLET00000034179.1">
    <property type="protein sequence ID" value="ENSLLEP00000032916.1"/>
    <property type="gene ID" value="ENSLLEG00000020857.1"/>
</dbReference>
<organism evidence="3 4">
    <name type="scientific">Leptobrachium leishanense</name>
    <name type="common">Leishan spiny toad</name>
    <dbReference type="NCBI Taxonomy" id="445787"/>
    <lineage>
        <taxon>Eukaryota</taxon>
        <taxon>Metazoa</taxon>
        <taxon>Chordata</taxon>
        <taxon>Craniata</taxon>
        <taxon>Vertebrata</taxon>
        <taxon>Euteleostomi</taxon>
        <taxon>Amphibia</taxon>
        <taxon>Batrachia</taxon>
        <taxon>Anura</taxon>
        <taxon>Pelobatoidea</taxon>
        <taxon>Megophryidae</taxon>
        <taxon>Leptobrachium</taxon>
    </lineage>
</organism>
<dbReference type="GeneTree" id="ENSGT00940000154171"/>
<evidence type="ECO:0000313" key="3">
    <source>
        <dbReference type="Ensembl" id="ENSLLEP00000032916.1"/>
    </source>
</evidence>
<dbReference type="PANTHER" id="PTHR18853:SF9">
    <property type="entry name" value="COILED-COIL DOMAIN-CONTAINING PROTEIN 27"/>
    <property type="match status" value="1"/>
</dbReference>
<feature type="coiled-coil region" evidence="1">
    <location>
        <begin position="315"/>
        <end position="356"/>
    </location>
</feature>
<dbReference type="Gene3D" id="1.10.287.1490">
    <property type="match status" value="1"/>
</dbReference>
<evidence type="ECO:0008006" key="5">
    <source>
        <dbReference type="Google" id="ProtNLM"/>
    </source>
</evidence>
<dbReference type="Proteomes" id="UP000694569">
    <property type="component" value="Unplaced"/>
</dbReference>
<feature type="compositionally biased region" description="Polar residues" evidence="2">
    <location>
        <begin position="430"/>
        <end position="445"/>
    </location>
</feature>
<reference evidence="3" key="1">
    <citation type="submission" date="2025-08" db="UniProtKB">
        <authorList>
            <consortium name="Ensembl"/>
        </authorList>
    </citation>
    <scope>IDENTIFICATION</scope>
</reference>
<evidence type="ECO:0000313" key="4">
    <source>
        <dbReference type="Proteomes" id="UP000694569"/>
    </source>
</evidence>
<evidence type="ECO:0000256" key="2">
    <source>
        <dbReference type="SAM" id="MobiDB-lite"/>
    </source>
</evidence>
<feature type="compositionally biased region" description="Basic and acidic residues" evidence="2">
    <location>
        <begin position="28"/>
        <end position="37"/>
    </location>
</feature>
<reference evidence="3" key="2">
    <citation type="submission" date="2025-09" db="UniProtKB">
        <authorList>
            <consortium name="Ensembl"/>
        </authorList>
    </citation>
    <scope>IDENTIFICATION</scope>
</reference>
<dbReference type="OrthoDB" id="9949340at2759"/>
<feature type="coiled-coil region" evidence="1">
    <location>
        <begin position="197"/>
        <end position="266"/>
    </location>
</feature>
<keyword evidence="1" id="KW-0175">Coiled coil</keyword>
<dbReference type="InterPro" id="IPR052642">
    <property type="entry name" value="CC-FHA_domain"/>
</dbReference>
<feature type="region of interest" description="Disordered" evidence="2">
    <location>
        <begin position="1"/>
        <end position="43"/>
    </location>
</feature>
<evidence type="ECO:0000256" key="1">
    <source>
        <dbReference type="SAM" id="Coils"/>
    </source>
</evidence>
<dbReference type="AlphaFoldDB" id="A0A8C5WES0"/>